<reference evidence="4" key="1">
    <citation type="journal article" date="2021" name="J. Hered.">
        <title>Genome Assembly of Salicaceae Populus deltoides (Eastern Cottonwood) I-69 Based on Nanopore Sequencing and Hi-C Technologies.</title>
        <authorList>
            <person name="Bai S."/>
            <person name="Wu H."/>
            <person name="Zhang J."/>
            <person name="Pan Z."/>
            <person name="Zhao W."/>
            <person name="Li Z."/>
            <person name="Tong C."/>
        </authorList>
    </citation>
    <scope>NUCLEOTIDE SEQUENCE</scope>
    <source>
        <tissue evidence="4">Leaf</tissue>
    </source>
</reference>
<dbReference type="Proteomes" id="UP000807159">
    <property type="component" value="Chromosome 3"/>
</dbReference>
<feature type="compositionally biased region" description="Low complexity" evidence="2">
    <location>
        <begin position="93"/>
        <end position="107"/>
    </location>
</feature>
<evidence type="ECO:0000313" key="5">
    <source>
        <dbReference type="Proteomes" id="UP000807159"/>
    </source>
</evidence>
<evidence type="ECO:0000259" key="3">
    <source>
        <dbReference type="PROSITE" id="PS50102"/>
    </source>
</evidence>
<dbReference type="AlphaFoldDB" id="A0A8T2Z4R2"/>
<keyword evidence="5" id="KW-1185">Reference proteome</keyword>
<sequence length="306" mass="33740">RGSFGGPSGHSYHGRGRHQGGWGGYCGGNHGTSGSCWQQMSGSSFHHGSRESGTAFPAFTIFPTPMPSPSTPFLPPSPTPAHRVVASSPQPCPVSNSPSTSSPFYSTTNHSPSMVSVSPGTVIPLSEASSPIVNKLTPLLRKIICNHLLSSITPKEPAFPGKTLTASKSNHTITLSPSTLPHTPLSQIYFERFSSWLDYQTLRRTFNKYGVVIVMYISRRHNRRNWRSGFVTMQTDSEQQDRLGKLNGIWFGSYRLRANLKRFQQGNTNSQHRIPIKKACSACISTSQGVRLQKLFYGCEKRENQQ</sequence>
<proteinExistence type="predicted"/>
<protein>
    <recommendedName>
        <fullName evidence="3">RRM domain-containing protein</fullName>
    </recommendedName>
</protein>
<evidence type="ECO:0000256" key="2">
    <source>
        <dbReference type="SAM" id="MobiDB-lite"/>
    </source>
</evidence>
<dbReference type="GO" id="GO:0003723">
    <property type="term" value="F:RNA binding"/>
    <property type="evidence" value="ECO:0007669"/>
    <property type="project" value="UniProtKB-UniRule"/>
</dbReference>
<feature type="domain" description="RRM" evidence="3">
    <location>
        <begin position="186"/>
        <end position="263"/>
    </location>
</feature>
<feature type="compositionally biased region" description="Pro residues" evidence="2">
    <location>
        <begin position="67"/>
        <end position="79"/>
    </location>
</feature>
<organism evidence="4 5">
    <name type="scientific">Populus deltoides</name>
    <name type="common">Eastern poplar</name>
    <name type="synonym">Eastern cottonwood</name>
    <dbReference type="NCBI Taxonomy" id="3696"/>
    <lineage>
        <taxon>Eukaryota</taxon>
        <taxon>Viridiplantae</taxon>
        <taxon>Streptophyta</taxon>
        <taxon>Embryophyta</taxon>
        <taxon>Tracheophyta</taxon>
        <taxon>Spermatophyta</taxon>
        <taxon>Magnoliopsida</taxon>
        <taxon>eudicotyledons</taxon>
        <taxon>Gunneridae</taxon>
        <taxon>Pentapetalae</taxon>
        <taxon>rosids</taxon>
        <taxon>fabids</taxon>
        <taxon>Malpighiales</taxon>
        <taxon>Salicaceae</taxon>
        <taxon>Saliceae</taxon>
        <taxon>Populus</taxon>
    </lineage>
</organism>
<name>A0A8T2Z4R2_POPDE</name>
<dbReference type="SUPFAM" id="SSF54928">
    <property type="entry name" value="RNA-binding domain, RBD"/>
    <property type="match status" value="1"/>
</dbReference>
<dbReference type="PROSITE" id="PS50102">
    <property type="entry name" value="RRM"/>
    <property type="match status" value="1"/>
</dbReference>
<evidence type="ECO:0000313" key="4">
    <source>
        <dbReference type="EMBL" id="KAH8512321.1"/>
    </source>
</evidence>
<comment type="caution">
    <text evidence="4">The sequence shown here is derived from an EMBL/GenBank/DDBJ whole genome shotgun (WGS) entry which is preliminary data.</text>
</comment>
<dbReference type="Pfam" id="PF00076">
    <property type="entry name" value="RRM_1"/>
    <property type="match status" value="1"/>
</dbReference>
<evidence type="ECO:0000256" key="1">
    <source>
        <dbReference type="PROSITE-ProRule" id="PRU00176"/>
    </source>
</evidence>
<gene>
    <name evidence="4" type="ORF">H0E87_005814</name>
</gene>
<dbReference type="InterPro" id="IPR012677">
    <property type="entry name" value="Nucleotide-bd_a/b_plait_sf"/>
</dbReference>
<accession>A0A8T2Z4R2</accession>
<dbReference type="InterPro" id="IPR035979">
    <property type="entry name" value="RBD_domain_sf"/>
</dbReference>
<dbReference type="CDD" id="cd00590">
    <property type="entry name" value="RRM_SF"/>
    <property type="match status" value="1"/>
</dbReference>
<feature type="non-terminal residue" evidence="4">
    <location>
        <position position="1"/>
    </location>
</feature>
<dbReference type="InterPro" id="IPR000504">
    <property type="entry name" value="RRM_dom"/>
</dbReference>
<dbReference type="EMBL" id="JACEGQ020000003">
    <property type="protein sequence ID" value="KAH8512321.1"/>
    <property type="molecule type" value="Genomic_DNA"/>
</dbReference>
<keyword evidence="1" id="KW-0694">RNA-binding</keyword>
<feature type="region of interest" description="Disordered" evidence="2">
    <location>
        <begin position="67"/>
        <end position="107"/>
    </location>
</feature>
<dbReference type="Gene3D" id="3.30.70.330">
    <property type="match status" value="1"/>
</dbReference>